<dbReference type="AlphaFoldDB" id="A0A0H2VIG9"/>
<protein>
    <recommendedName>
        <fullName evidence="5">Isopeptide-forming domain-containing fimbrial protein</fullName>
    </recommendedName>
</protein>
<dbReference type="Gene3D" id="2.60.40.740">
    <property type="match status" value="4"/>
</dbReference>
<dbReference type="EMBL" id="AE015929">
    <property type="protein sequence ID" value="AAO05099.1"/>
    <property type="molecule type" value="Genomic_DNA"/>
</dbReference>
<dbReference type="PATRIC" id="fig|176280.10.peg.1464"/>
<keyword evidence="2" id="KW-0472">Membrane</keyword>
<feature type="compositionally biased region" description="Basic and acidic residues" evidence="1">
    <location>
        <begin position="962"/>
        <end position="972"/>
    </location>
</feature>
<dbReference type="RefSeq" id="WP_002505516.1">
    <property type="nucleotide sequence ID" value="NC_004461.1"/>
</dbReference>
<accession>A0A0H2VIG9</accession>
<proteinExistence type="predicted"/>
<evidence type="ECO:0000256" key="2">
    <source>
        <dbReference type="SAM" id="Phobius"/>
    </source>
</evidence>
<evidence type="ECO:0008006" key="5">
    <source>
        <dbReference type="Google" id="ProtNLM"/>
    </source>
</evidence>
<feature type="transmembrane region" description="Helical" evidence="2">
    <location>
        <begin position="986"/>
        <end position="1008"/>
    </location>
</feature>
<name>A0A0H2VIG9_STAES</name>
<evidence type="ECO:0000313" key="4">
    <source>
        <dbReference type="Proteomes" id="UP000001411"/>
    </source>
</evidence>
<dbReference type="InterPro" id="IPR026466">
    <property type="entry name" value="Fim_isopep_form_D2_dom"/>
</dbReference>
<evidence type="ECO:0000313" key="3">
    <source>
        <dbReference type="EMBL" id="AAO05099.1"/>
    </source>
</evidence>
<dbReference type="eggNOG" id="COG4932">
    <property type="taxonomic scope" value="Bacteria"/>
</dbReference>
<dbReference type="OrthoDB" id="2367507at2"/>
<feature type="region of interest" description="Disordered" evidence="1">
    <location>
        <begin position="952"/>
        <end position="972"/>
    </location>
</feature>
<sequence length="1012" mass="116699">MKITRLTIKIIIFSIFLLLINIKNISYAQPIKTFPKVEVPNKNSEASNKYAVIANFVKGKTEVKTFGNVKWEHIVFSGVPCLNLTNPPESQKGKFGIIYTNVGTYEGKQLDLKITINNWDKYSKKNASISYVLNTIGHLQGGFNWVDQTWQYVDHETGKPAHISGSYMTFNDLDGLQYIQFSRETTKNIDKMYVSNNTWVDGSNQNGEFRISEVNDKVSKDEDKFAMVTALFSGNEIQFKWGKEYPSNNYTPEKSWDTGLYYFGFIGEKPVRTEVLRPTKLIDDKDEKQVKQNTIQTKNEIFSYDISHTVPNEWKEFFYKSYKFVDDVPSVLEIVGEPSIINEAGKNVSEKFENISSNNHIEYRAKNSTLSKSDFYGHTYHMKIKVRIKSNTDVEKNLDNDGYYHVRNIANIEKDNRTMSTNEVITKYKPFKKMLHKSIIDNNQEVEEKKVRVDESYKYRIKGVVGNNETINDFAIIDDGEDVLSFESAKVFDANHEEITNQGKLTIDKDKNLIKWVPNDISNIYGKTYIMEIDSRIKQNTDLKAYKHDERYIIPNTAQFKINDNVVNSNTVNVYNIPINNSLHKSIIDNNHEIEEKKVRVDELYKYRIRGIVGNSETIHAFAIVDNGEDVLSFENVKVFDANHEEITNQGKLTMDEDKNTVKWVPNDISNIYGKTYIMEIDSKIKQNVDLKAYKHDERYIIPNTAQFKINDKTVNSNTVNVYDIPITNALHKSIIDNNQEVGEKKVRVGEQFKYRIKGVVGNRETIHEFAIVDDGEDVLSFENIKVFDANHEEITNQGKLTIDKEKNIVKWVPNDISNIYGKTYIMEVDSKIKKGAKLKNYKKKNMYIIPNTAQYIINNKVVKSNTVTILTPVKDKSNSININQIQQSIKDNHRLKNSNNKILNSFNDITINIKFINHIIKDLNQDNMSFLDSKVVDKQLKSLLLKKDDKDGRKNRIKNQKNGDENKVKDVQTEELPKTGLTNNLTIVVLGSLLILLSITHVCLLLLRKVR</sequence>
<organism evidence="3 4">
    <name type="scientific">Staphylococcus epidermidis (strain ATCC 12228 / FDA PCI 1200)</name>
    <dbReference type="NCBI Taxonomy" id="176280"/>
    <lineage>
        <taxon>Bacteria</taxon>
        <taxon>Bacillati</taxon>
        <taxon>Bacillota</taxon>
        <taxon>Bacilli</taxon>
        <taxon>Bacillales</taxon>
        <taxon>Staphylococcaceae</taxon>
        <taxon>Staphylococcus</taxon>
    </lineage>
</organism>
<dbReference type="NCBIfam" id="TIGR04226">
    <property type="entry name" value="RrgB_K2N_iso_D2"/>
    <property type="match status" value="4"/>
</dbReference>
<gene>
    <name evidence="3" type="ordered locus">SE_1500</name>
</gene>
<keyword evidence="2" id="KW-1133">Transmembrane helix</keyword>
<evidence type="ECO:0000256" key="1">
    <source>
        <dbReference type="SAM" id="MobiDB-lite"/>
    </source>
</evidence>
<keyword evidence="2" id="KW-0812">Transmembrane</keyword>
<dbReference type="HOGENOM" id="CLU_297522_0_0_9"/>
<dbReference type="KEGG" id="sep:SE_1500"/>
<reference evidence="3 4" key="1">
    <citation type="journal article" date="2003" name="Mol. Microbiol.">
        <title>Genome-based analysis of virulence genes in a non-biofilm-forming Staphylococcus epidermidis strain (ATCC 12228).</title>
        <authorList>
            <person name="Zhang Y.Q."/>
            <person name="Ren S.X."/>
            <person name="Li H.L."/>
            <person name="Wang Y.X."/>
            <person name="Fu G."/>
            <person name="Yang J."/>
            <person name="Qin Z.Q."/>
            <person name="Miao Y.G."/>
            <person name="Wang W.Y."/>
            <person name="Chen R.S."/>
            <person name="Shen Y."/>
            <person name="Chen Z."/>
            <person name="Yuan Z.H."/>
            <person name="Zhao G.P."/>
            <person name="Qu D."/>
            <person name="Danchin A."/>
            <person name="Wen Y.M."/>
        </authorList>
    </citation>
    <scope>NUCLEOTIDE SEQUENCE [LARGE SCALE GENOMIC DNA]</scope>
    <source>
        <strain evidence="4">ATCC 12228 / FDA PCI 1200</strain>
    </source>
</reference>
<dbReference type="Proteomes" id="UP000001411">
    <property type="component" value="Chromosome"/>
</dbReference>